<accession>A0A9P4PDK2</accession>
<evidence type="ECO:0000256" key="1">
    <source>
        <dbReference type="SAM" id="MobiDB-lite"/>
    </source>
</evidence>
<dbReference type="PANTHER" id="PTHR37540:SF5">
    <property type="entry name" value="TRANSCRIPTION FACTOR DOMAIN-CONTAINING PROTEIN"/>
    <property type="match status" value="1"/>
</dbReference>
<organism evidence="2 3">
    <name type="scientific">Karstenula rhodostoma CBS 690.94</name>
    <dbReference type="NCBI Taxonomy" id="1392251"/>
    <lineage>
        <taxon>Eukaryota</taxon>
        <taxon>Fungi</taxon>
        <taxon>Dikarya</taxon>
        <taxon>Ascomycota</taxon>
        <taxon>Pezizomycotina</taxon>
        <taxon>Dothideomycetes</taxon>
        <taxon>Pleosporomycetidae</taxon>
        <taxon>Pleosporales</taxon>
        <taxon>Massarineae</taxon>
        <taxon>Didymosphaeriaceae</taxon>
        <taxon>Karstenula</taxon>
    </lineage>
</organism>
<comment type="caution">
    <text evidence="2">The sequence shown here is derived from an EMBL/GenBank/DDBJ whole genome shotgun (WGS) entry which is preliminary data.</text>
</comment>
<evidence type="ECO:0000313" key="3">
    <source>
        <dbReference type="Proteomes" id="UP000799764"/>
    </source>
</evidence>
<dbReference type="Proteomes" id="UP000799764">
    <property type="component" value="Unassembled WGS sequence"/>
</dbReference>
<dbReference type="AlphaFoldDB" id="A0A9P4PDK2"/>
<feature type="region of interest" description="Disordered" evidence="1">
    <location>
        <begin position="456"/>
        <end position="477"/>
    </location>
</feature>
<proteinExistence type="predicted"/>
<gene>
    <name evidence="2" type="ORF">P171DRAFT_418755</name>
</gene>
<feature type="compositionally biased region" description="Polar residues" evidence="1">
    <location>
        <begin position="460"/>
        <end position="477"/>
    </location>
</feature>
<evidence type="ECO:0000313" key="2">
    <source>
        <dbReference type="EMBL" id="KAF2441897.1"/>
    </source>
</evidence>
<dbReference type="PANTHER" id="PTHR37540">
    <property type="entry name" value="TRANSCRIPTION FACTOR (ACR-2), PUTATIVE-RELATED-RELATED"/>
    <property type="match status" value="1"/>
</dbReference>
<protein>
    <submittedName>
        <fullName evidence="2">Uncharacterized protein</fullName>
    </submittedName>
</protein>
<name>A0A9P4PDK2_9PLEO</name>
<dbReference type="EMBL" id="MU001505">
    <property type="protein sequence ID" value="KAF2441897.1"/>
    <property type="molecule type" value="Genomic_DNA"/>
</dbReference>
<keyword evidence="3" id="KW-1185">Reference proteome</keyword>
<reference evidence="2" key="1">
    <citation type="journal article" date="2020" name="Stud. Mycol.">
        <title>101 Dothideomycetes genomes: a test case for predicting lifestyles and emergence of pathogens.</title>
        <authorList>
            <person name="Haridas S."/>
            <person name="Albert R."/>
            <person name="Binder M."/>
            <person name="Bloem J."/>
            <person name="Labutti K."/>
            <person name="Salamov A."/>
            <person name="Andreopoulos B."/>
            <person name="Baker S."/>
            <person name="Barry K."/>
            <person name="Bills G."/>
            <person name="Bluhm B."/>
            <person name="Cannon C."/>
            <person name="Castanera R."/>
            <person name="Culley D."/>
            <person name="Daum C."/>
            <person name="Ezra D."/>
            <person name="Gonzalez J."/>
            <person name="Henrissat B."/>
            <person name="Kuo A."/>
            <person name="Liang C."/>
            <person name="Lipzen A."/>
            <person name="Lutzoni F."/>
            <person name="Magnuson J."/>
            <person name="Mondo S."/>
            <person name="Nolan M."/>
            <person name="Ohm R."/>
            <person name="Pangilinan J."/>
            <person name="Park H.-J."/>
            <person name="Ramirez L."/>
            <person name="Alfaro M."/>
            <person name="Sun H."/>
            <person name="Tritt A."/>
            <person name="Yoshinaga Y."/>
            <person name="Zwiers L.-H."/>
            <person name="Turgeon B."/>
            <person name="Goodwin S."/>
            <person name="Spatafora J."/>
            <person name="Crous P."/>
            <person name="Grigoriev I."/>
        </authorList>
    </citation>
    <scope>NUCLEOTIDE SEQUENCE</scope>
    <source>
        <strain evidence="2">CBS 690.94</strain>
    </source>
</reference>
<sequence length="489" mass="55697">MFEFVSIGPTGRALPVDKLRIRSRAARDKNKRADSRRSRREAKRLALLHKEIVACASLSLPSPPPHDLQLVPFAEKIGGESQQLLYKIFSFKTLEQGKPPLERCIDFTLWDNACFEWLQSDIAFLQSVLTSAAMVDDTNRLSKKQPGNKMWHHLNRTMNILNSRLSNEVTHVQDSTLNVVLTLSILACAMGDHAAVRAHLSGLYRIVQLRGGIAFLLERPMLHFRINHIDLTWAMMSGERPLFLPAFVSWARVFPSNKQVVSRKNTSSASRFMVDERIVAVFQDMQHAVRLLNQGVKDKTRHTGETFQPILNSIQSRLLLLEGRIEDTFSECMRLAMLAFLSHAMNFPSVQFRATYLETGLKYTCKLLGQDGDYKEDGRLALELWIAVIAAGSLSSFRDDWLTQRLVSTVREHIPTWRDAKERLLSVMWIESIHDVPGETIFRRLFQDDEREFQLLPSPDRSSGATPPLPTNESRSVQHVEVQAIDLSN</sequence>
<dbReference type="OrthoDB" id="4158087at2759"/>